<proteinExistence type="predicted"/>
<reference evidence="1 2" key="1">
    <citation type="journal article" date="2022" name="Hortic Res">
        <title>A haplotype resolved chromosomal level avocado genome allows analysis of novel avocado genes.</title>
        <authorList>
            <person name="Nath O."/>
            <person name="Fletcher S.J."/>
            <person name="Hayward A."/>
            <person name="Shaw L.M."/>
            <person name="Masouleh A.K."/>
            <person name="Furtado A."/>
            <person name="Henry R.J."/>
            <person name="Mitter N."/>
        </authorList>
    </citation>
    <scope>NUCLEOTIDE SEQUENCE [LARGE SCALE GENOMIC DNA]</scope>
    <source>
        <strain evidence="2">cv. Hass</strain>
    </source>
</reference>
<name>A0ACC2L4I4_PERAE</name>
<gene>
    <name evidence="1" type="ORF">MRB53_021570</name>
</gene>
<comment type="caution">
    <text evidence="1">The sequence shown here is derived from an EMBL/GenBank/DDBJ whole genome shotgun (WGS) entry which is preliminary data.</text>
</comment>
<evidence type="ECO:0000313" key="1">
    <source>
        <dbReference type="EMBL" id="KAJ8628263.1"/>
    </source>
</evidence>
<organism evidence="1 2">
    <name type="scientific">Persea americana</name>
    <name type="common">Avocado</name>
    <dbReference type="NCBI Taxonomy" id="3435"/>
    <lineage>
        <taxon>Eukaryota</taxon>
        <taxon>Viridiplantae</taxon>
        <taxon>Streptophyta</taxon>
        <taxon>Embryophyta</taxon>
        <taxon>Tracheophyta</taxon>
        <taxon>Spermatophyta</taxon>
        <taxon>Magnoliopsida</taxon>
        <taxon>Magnoliidae</taxon>
        <taxon>Laurales</taxon>
        <taxon>Lauraceae</taxon>
        <taxon>Persea</taxon>
    </lineage>
</organism>
<sequence>MSKRRSLKGRAWTTRALGEDLGEEEEEEEGEGFRNKMGRGTRVGSMGAWTGGPLKLCGFFKSQRGLLPSMSVTWVRRPPCTRYTSIGSIHDTVPKALLCINDPSKSKENFKPAYLLQDRGLERAGRAKRISPIPGVCVLRNGLNSADPHLSSTLTASIFTVGDEILCQTPSVGCHPEAGREAQWRLCEIGLEDYSFVLLSRLLNALEAMGGSSWLAHNARTKNIDYWNHARSALTTGIRQLGLSGWKVEECKYAMPLRMRFMHGNKWVDLTEKAMRMVGLFGD</sequence>
<protein>
    <submittedName>
        <fullName evidence="1">Uncharacterized protein</fullName>
    </submittedName>
</protein>
<evidence type="ECO:0000313" key="2">
    <source>
        <dbReference type="Proteomes" id="UP001234297"/>
    </source>
</evidence>
<accession>A0ACC2L4I4</accession>
<keyword evidence="2" id="KW-1185">Reference proteome</keyword>
<dbReference type="EMBL" id="CM056814">
    <property type="protein sequence ID" value="KAJ8628263.1"/>
    <property type="molecule type" value="Genomic_DNA"/>
</dbReference>
<dbReference type="Proteomes" id="UP001234297">
    <property type="component" value="Chromosome 6"/>
</dbReference>